<evidence type="ECO:0000259" key="4">
    <source>
        <dbReference type="Pfam" id="PF00326"/>
    </source>
</evidence>
<dbReference type="InterPro" id="IPR001375">
    <property type="entry name" value="Peptidase_S9_cat"/>
</dbReference>
<dbReference type="InterPro" id="IPR011042">
    <property type="entry name" value="6-blade_b-propeller_TolB-like"/>
</dbReference>
<dbReference type="Proteomes" id="UP000298424">
    <property type="component" value="Unassembled WGS sequence"/>
</dbReference>
<dbReference type="GO" id="GO:0004252">
    <property type="term" value="F:serine-type endopeptidase activity"/>
    <property type="evidence" value="ECO:0007669"/>
    <property type="project" value="TreeGrafter"/>
</dbReference>
<protein>
    <submittedName>
        <fullName evidence="5">S9 family peptidase</fullName>
    </submittedName>
</protein>
<dbReference type="InterPro" id="IPR029058">
    <property type="entry name" value="AB_hydrolase_fold"/>
</dbReference>
<sequence length="726" mass="77856">MKAADLPLLCTVSRPTIHPDGSRAVFSRVNADFAADDYVGQLWTVALTGEPSPRRITRGFRDSAPRFSPDGSLIAFLRADAGGSAQLHVVDAAGGEPLAMTDAVLGVTDFRWHPNGSRIAFLARVPEPGRYGTVVGLSADSEPARRIDTLRYRSNGVGYTSDRRVHVFLAVVPDVWGEPTPAPAPVTADATRGEPKTPPDAGVNPILPVRASLPSGLPIARRVTEGDFDHSGLAFAADGSRLFTISARHTGRDNDLRSEVIELNLSRDEDATLAEEIIAPARTVVRSAENLSISALACADDGTLWLLATDVGTTGRDFVGRVSALYRSGFLIDGSAPIRVTDPHQTDQDLLDLEATGDISLLADGSVLVLRGSRGRVDLVRVHHDGHVVPLDCGATVATAVGANGESVVVAVQTAVTSGELVLVHTHPLGTHMPRTEPKRLTDFSVHLRSTGLAMGIELTITGRDGYPVHGFVHTPPGPGPHPVLLTIHGGPYAQYTDALLDETQVYVDAGYAVVLCNPRGSSGYGEAHGRAIRQRMGTLDLADVLDFLDGALEAEPVLDAQRVGIMGGSYGGYLTAWTIAHDHRFAAAIVERGFLDPDAFVGTSDIGDFFGDEYAGTDADLVRSQSPQFLVGQVKTPTLVLHSAQDLRCPLSQGERYYAALKRGGVQTELVIFPGENHDLSRTGRPRHRLQRFEIILDWWARFLPSAVNHRRSDEPDHENGHPVP</sequence>
<keyword evidence="6" id="KW-1185">Reference proteome</keyword>
<keyword evidence="2" id="KW-0645">Protease</keyword>
<gene>
    <name evidence="5" type="ORF">E3T27_09500</name>
</gene>
<evidence type="ECO:0000256" key="1">
    <source>
        <dbReference type="ARBA" id="ARBA00022801"/>
    </source>
</evidence>
<dbReference type="OrthoDB" id="262125at2"/>
<dbReference type="Gene3D" id="2.120.10.30">
    <property type="entry name" value="TolB, C-terminal domain"/>
    <property type="match status" value="1"/>
</dbReference>
<evidence type="ECO:0000256" key="3">
    <source>
        <dbReference type="SAM" id="MobiDB-lite"/>
    </source>
</evidence>
<accession>A0A4R8ZFW8</accession>
<dbReference type="SUPFAM" id="SSF53474">
    <property type="entry name" value="alpha/beta-Hydrolases"/>
    <property type="match status" value="1"/>
</dbReference>
<name>A0A4R8ZFW8_9MICO</name>
<evidence type="ECO:0000256" key="2">
    <source>
        <dbReference type="ARBA" id="ARBA00022825"/>
    </source>
</evidence>
<dbReference type="Pfam" id="PF00326">
    <property type="entry name" value="Peptidase_S9"/>
    <property type="match status" value="1"/>
</dbReference>
<keyword evidence="1" id="KW-0378">Hydrolase</keyword>
<dbReference type="Gene3D" id="3.40.50.1820">
    <property type="entry name" value="alpha/beta hydrolase"/>
    <property type="match status" value="1"/>
</dbReference>
<dbReference type="AlphaFoldDB" id="A0A4R8ZFW8"/>
<organism evidence="5 6">
    <name type="scientific">Cryobacterium lyxosi</name>
    <dbReference type="NCBI Taxonomy" id="1259228"/>
    <lineage>
        <taxon>Bacteria</taxon>
        <taxon>Bacillati</taxon>
        <taxon>Actinomycetota</taxon>
        <taxon>Actinomycetes</taxon>
        <taxon>Micrococcales</taxon>
        <taxon>Microbacteriaceae</taxon>
        <taxon>Cryobacterium</taxon>
    </lineage>
</organism>
<dbReference type="Pfam" id="PF07676">
    <property type="entry name" value="PD40"/>
    <property type="match status" value="1"/>
</dbReference>
<keyword evidence="2" id="KW-0720">Serine protease</keyword>
<dbReference type="PANTHER" id="PTHR42776:SF27">
    <property type="entry name" value="DIPEPTIDYL PEPTIDASE FAMILY MEMBER 6"/>
    <property type="match status" value="1"/>
</dbReference>
<feature type="domain" description="Peptidase S9 prolyl oligopeptidase catalytic" evidence="4">
    <location>
        <begin position="503"/>
        <end position="704"/>
    </location>
</feature>
<reference evidence="5 6" key="1">
    <citation type="submission" date="2019-03" db="EMBL/GenBank/DDBJ databases">
        <title>Genomics of glacier-inhabiting Cryobacterium strains.</title>
        <authorList>
            <person name="Liu Q."/>
            <person name="Xin Y.-H."/>
        </authorList>
    </citation>
    <scope>NUCLEOTIDE SEQUENCE [LARGE SCALE GENOMIC DNA]</scope>
    <source>
        <strain evidence="5 6">TMT1-1</strain>
    </source>
</reference>
<dbReference type="RefSeq" id="WP_134572347.1">
    <property type="nucleotide sequence ID" value="NZ_SOGT01000011.1"/>
</dbReference>
<dbReference type="EMBL" id="SOGT01000011">
    <property type="protein sequence ID" value="TFD26011.1"/>
    <property type="molecule type" value="Genomic_DNA"/>
</dbReference>
<evidence type="ECO:0000313" key="6">
    <source>
        <dbReference type="Proteomes" id="UP000298424"/>
    </source>
</evidence>
<dbReference type="InterPro" id="IPR011659">
    <property type="entry name" value="WD40"/>
</dbReference>
<dbReference type="GO" id="GO:0006508">
    <property type="term" value="P:proteolysis"/>
    <property type="evidence" value="ECO:0007669"/>
    <property type="project" value="InterPro"/>
</dbReference>
<feature type="region of interest" description="Disordered" evidence="3">
    <location>
        <begin position="179"/>
        <end position="205"/>
    </location>
</feature>
<evidence type="ECO:0000313" key="5">
    <source>
        <dbReference type="EMBL" id="TFD26011.1"/>
    </source>
</evidence>
<proteinExistence type="predicted"/>
<dbReference type="PANTHER" id="PTHR42776">
    <property type="entry name" value="SERINE PEPTIDASE S9 FAMILY MEMBER"/>
    <property type="match status" value="1"/>
</dbReference>
<dbReference type="SUPFAM" id="SSF82171">
    <property type="entry name" value="DPP6 N-terminal domain-like"/>
    <property type="match status" value="1"/>
</dbReference>
<comment type="caution">
    <text evidence="5">The sequence shown here is derived from an EMBL/GenBank/DDBJ whole genome shotgun (WGS) entry which is preliminary data.</text>
</comment>